<dbReference type="EMBL" id="CP028901">
    <property type="protein sequence ID" value="AWB34100.1"/>
    <property type="molecule type" value="Genomic_DNA"/>
</dbReference>
<evidence type="ECO:0000313" key="1">
    <source>
        <dbReference type="EMBL" id="AWB34100.1"/>
    </source>
</evidence>
<accession>A0A2R4XJW3</accession>
<name>A0A2R4XJW3_9BURK</name>
<dbReference type="AlphaFoldDB" id="A0A2R4XJW3"/>
<protein>
    <submittedName>
        <fullName evidence="1">Uncharacterized protein</fullName>
    </submittedName>
</protein>
<dbReference type="Proteomes" id="UP000244571">
    <property type="component" value="Chromosome"/>
</dbReference>
<keyword evidence="2" id="KW-1185">Reference proteome</keyword>
<dbReference type="KEGG" id="boz:DBV39_10695"/>
<gene>
    <name evidence="1" type="ORF">DBV39_10695</name>
</gene>
<evidence type="ECO:0000313" key="2">
    <source>
        <dbReference type="Proteomes" id="UP000244571"/>
    </source>
</evidence>
<sequence>MIVPGGIMWLTFFSIRHMTQHDPTGWRTHLQLIKEETIRTRVCARRGVTDLQALTRAQQMHSPFEEVKLRPDSLLTVCQRTVCYADDSRATRFMARSSS</sequence>
<proteinExistence type="predicted"/>
<reference evidence="1 2" key="1">
    <citation type="submission" date="2018-04" db="EMBL/GenBank/DDBJ databases">
        <title>Bordetella sp. HZ20 isolated from seawater.</title>
        <authorList>
            <person name="Sun C."/>
        </authorList>
    </citation>
    <scope>NUCLEOTIDE SEQUENCE [LARGE SCALE GENOMIC DNA]</scope>
    <source>
        <strain evidence="1 2">HZ20</strain>
    </source>
</reference>
<organism evidence="1 2">
    <name type="scientific">Orrella marina</name>
    <dbReference type="NCBI Taxonomy" id="2163011"/>
    <lineage>
        <taxon>Bacteria</taxon>
        <taxon>Pseudomonadati</taxon>
        <taxon>Pseudomonadota</taxon>
        <taxon>Betaproteobacteria</taxon>
        <taxon>Burkholderiales</taxon>
        <taxon>Alcaligenaceae</taxon>
        <taxon>Orrella</taxon>
    </lineage>
</organism>